<gene>
    <name evidence="6" type="ORF">LRP49_03085</name>
</gene>
<comment type="caution">
    <text evidence="6">The sequence shown here is derived from an EMBL/GenBank/DDBJ whole genome shotgun (WGS) entry which is preliminary data.</text>
</comment>
<evidence type="ECO:0000256" key="3">
    <source>
        <dbReference type="ARBA" id="ARBA00023163"/>
    </source>
</evidence>
<feature type="domain" description="HTH araC/xylS-type" evidence="5">
    <location>
        <begin position="222"/>
        <end position="320"/>
    </location>
</feature>
<dbReference type="InterPro" id="IPR018060">
    <property type="entry name" value="HTH_AraC"/>
</dbReference>
<name>A0ABT5QGT4_9GAMM</name>
<dbReference type="InterPro" id="IPR018062">
    <property type="entry name" value="HTH_AraC-typ_CS"/>
</dbReference>
<protein>
    <submittedName>
        <fullName evidence="6">GlxA family transcriptional regulator</fullName>
    </submittedName>
</protein>
<evidence type="ECO:0000259" key="5">
    <source>
        <dbReference type="PROSITE" id="PS01124"/>
    </source>
</evidence>
<dbReference type="RefSeq" id="WP_274140139.1">
    <property type="nucleotide sequence ID" value="NZ_JAJUBB010000002.1"/>
</dbReference>
<accession>A0ABT5QGT4</accession>
<evidence type="ECO:0000256" key="4">
    <source>
        <dbReference type="SAM" id="MobiDB-lite"/>
    </source>
</evidence>
<evidence type="ECO:0000313" key="7">
    <source>
        <dbReference type="Proteomes" id="UP001149821"/>
    </source>
</evidence>
<feature type="compositionally biased region" description="Polar residues" evidence="4">
    <location>
        <begin position="338"/>
        <end position="350"/>
    </location>
</feature>
<dbReference type="InterPro" id="IPR009057">
    <property type="entry name" value="Homeodomain-like_sf"/>
</dbReference>
<feature type="region of interest" description="Disordered" evidence="4">
    <location>
        <begin position="319"/>
        <end position="350"/>
    </location>
</feature>
<dbReference type="SMART" id="SM00342">
    <property type="entry name" value="HTH_ARAC"/>
    <property type="match status" value="1"/>
</dbReference>
<dbReference type="Proteomes" id="UP001149821">
    <property type="component" value="Unassembled WGS sequence"/>
</dbReference>
<dbReference type="CDD" id="cd03136">
    <property type="entry name" value="GATase1_AraC_ArgR_like"/>
    <property type="match status" value="1"/>
</dbReference>
<reference evidence="6" key="1">
    <citation type="submission" date="2021-12" db="EMBL/GenBank/DDBJ databases">
        <title>Enterovibrio ZSDZ35 sp. nov. and Enterovibrio ZSDZ42 sp. nov., isolated from coastal seawater in Qingdao.</title>
        <authorList>
            <person name="Zhang P."/>
        </authorList>
    </citation>
    <scope>NUCLEOTIDE SEQUENCE</scope>
    <source>
        <strain evidence="6">ZSDZ35</strain>
    </source>
</reference>
<sequence>MGSVSSLRQPVRIGFYLCNRFTMIAMASAIEVLRMANQLSGETLYKWYTLSDDGNPVTASDCISINADDKIPSQHELDIVIICGGLDIQKNCSPKVISWIAQQDRKHKTIGAICTGSYLLAKSGVMHDKSCSIHWENLAGFQEAFPTIRVSNKLFSFCEKRMTSAGGTAPMDMMLTMVSHEHGGRLSAAISEMFMCERVRSSEDVQKVPLRNLIGTSQPKLLETVSLMEANLEEPFAIDELASLVQLSRRQLERLFQKHIQCSPSRYYLHLRLTRARQLLTQTNLSVIEISIACGFVSTPHFSKCYRDYFGLPPREERQGLKQAPTAPSAPLSAPATELSNSANDEQIAI</sequence>
<evidence type="ECO:0000256" key="2">
    <source>
        <dbReference type="ARBA" id="ARBA00023125"/>
    </source>
</evidence>
<dbReference type="InterPro" id="IPR029062">
    <property type="entry name" value="Class_I_gatase-like"/>
</dbReference>
<dbReference type="Pfam" id="PF01965">
    <property type="entry name" value="DJ-1_PfpI"/>
    <property type="match status" value="1"/>
</dbReference>
<dbReference type="Pfam" id="PF12833">
    <property type="entry name" value="HTH_18"/>
    <property type="match status" value="1"/>
</dbReference>
<proteinExistence type="predicted"/>
<dbReference type="Gene3D" id="1.10.10.60">
    <property type="entry name" value="Homeodomain-like"/>
    <property type="match status" value="1"/>
</dbReference>
<dbReference type="EMBL" id="JAJUBB010000002">
    <property type="protein sequence ID" value="MDD1780176.1"/>
    <property type="molecule type" value="Genomic_DNA"/>
</dbReference>
<evidence type="ECO:0000256" key="1">
    <source>
        <dbReference type="ARBA" id="ARBA00023015"/>
    </source>
</evidence>
<dbReference type="InterPro" id="IPR002818">
    <property type="entry name" value="DJ-1/PfpI"/>
</dbReference>
<feature type="compositionally biased region" description="Low complexity" evidence="4">
    <location>
        <begin position="324"/>
        <end position="337"/>
    </location>
</feature>
<keyword evidence="7" id="KW-1185">Reference proteome</keyword>
<dbReference type="SUPFAM" id="SSF46689">
    <property type="entry name" value="Homeodomain-like"/>
    <property type="match status" value="2"/>
</dbReference>
<dbReference type="PROSITE" id="PS01124">
    <property type="entry name" value="HTH_ARAC_FAMILY_2"/>
    <property type="match status" value="1"/>
</dbReference>
<organism evidence="6 7">
    <name type="scientific">Enterovibrio qingdaonensis</name>
    <dbReference type="NCBI Taxonomy" id="2899818"/>
    <lineage>
        <taxon>Bacteria</taxon>
        <taxon>Pseudomonadati</taxon>
        <taxon>Pseudomonadota</taxon>
        <taxon>Gammaproteobacteria</taxon>
        <taxon>Vibrionales</taxon>
        <taxon>Vibrionaceae</taxon>
        <taxon>Enterovibrio</taxon>
    </lineage>
</organism>
<dbReference type="PANTHER" id="PTHR43130">
    <property type="entry name" value="ARAC-FAMILY TRANSCRIPTIONAL REGULATOR"/>
    <property type="match status" value="1"/>
</dbReference>
<dbReference type="InterPro" id="IPR052158">
    <property type="entry name" value="INH-QAR"/>
</dbReference>
<keyword evidence="1" id="KW-0805">Transcription regulation</keyword>
<keyword evidence="3" id="KW-0804">Transcription</keyword>
<dbReference type="PROSITE" id="PS00041">
    <property type="entry name" value="HTH_ARAC_FAMILY_1"/>
    <property type="match status" value="1"/>
</dbReference>
<dbReference type="SUPFAM" id="SSF52317">
    <property type="entry name" value="Class I glutamine amidotransferase-like"/>
    <property type="match status" value="1"/>
</dbReference>
<dbReference type="PANTHER" id="PTHR43130:SF3">
    <property type="entry name" value="HTH-TYPE TRANSCRIPTIONAL REGULATOR RV1931C"/>
    <property type="match status" value="1"/>
</dbReference>
<keyword evidence="2" id="KW-0238">DNA-binding</keyword>
<evidence type="ECO:0000313" key="6">
    <source>
        <dbReference type="EMBL" id="MDD1780176.1"/>
    </source>
</evidence>
<dbReference type="Gene3D" id="3.40.50.880">
    <property type="match status" value="1"/>
</dbReference>